<dbReference type="Proteomes" id="UP000199652">
    <property type="component" value="Unassembled WGS sequence"/>
</dbReference>
<dbReference type="Pfam" id="PF00392">
    <property type="entry name" value="GntR"/>
    <property type="match status" value="1"/>
</dbReference>
<dbReference type="InterPro" id="IPR011711">
    <property type="entry name" value="GntR_C"/>
</dbReference>
<accession>A0A1H3AN88</accession>
<dbReference type="SMART" id="SM00345">
    <property type="entry name" value="HTH_GNTR"/>
    <property type="match status" value="1"/>
</dbReference>
<dbReference type="SMART" id="SM00895">
    <property type="entry name" value="FCD"/>
    <property type="match status" value="1"/>
</dbReference>
<dbReference type="PROSITE" id="PS50949">
    <property type="entry name" value="HTH_GNTR"/>
    <property type="match status" value="1"/>
</dbReference>
<reference evidence="6" key="1">
    <citation type="submission" date="2016-10" db="EMBL/GenBank/DDBJ databases">
        <authorList>
            <person name="Varghese N."/>
            <person name="Submissions S."/>
        </authorList>
    </citation>
    <scope>NUCLEOTIDE SEQUENCE [LARGE SCALE GENOMIC DNA]</scope>
    <source>
        <strain evidence="6">VPI 5359</strain>
    </source>
</reference>
<dbReference type="OrthoDB" id="9799482at2"/>
<feature type="domain" description="HTH gntR-type" evidence="4">
    <location>
        <begin position="2"/>
        <end position="69"/>
    </location>
</feature>
<dbReference type="EMBL" id="FNOU01000001">
    <property type="protein sequence ID" value="SDX31200.1"/>
    <property type="molecule type" value="Genomic_DNA"/>
</dbReference>
<sequence>MSSQSAIAFRKIKDMIFHMELLPGRRISEPQISAKLSISRTPIHDALRQLASEGLVTIGPNRGAVVTEFTDEQIQEIGTIRLSQDILSAKLAAYYGSAADFEQLNRLAEDCEAAAGKGDIYHRITADNAFHLEIARISGNAQLHKQQYALYQQIHLIQISKYTDIEDSLVQIYHHQPIIQAIRMGDLTQASQLICTHVKDFYHIDPYLMKCYGYTEADVPLVTMAQ</sequence>
<gene>
    <name evidence="5" type="ORF">SAMN04488579_101115</name>
</gene>
<dbReference type="Pfam" id="PF07729">
    <property type="entry name" value="FCD"/>
    <property type="match status" value="1"/>
</dbReference>
<dbReference type="AlphaFoldDB" id="A0A1H3AN88"/>
<proteinExistence type="predicted"/>
<keyword evidence="6" id="KW-1185">Reference proteome</keyword>
<organism evidence="5 6">
    <name type="scientific">Eubacterium barkeri</name>
    <name type="common">Clostridium barkeri</name>
    <dbReference type="NCBI Taxonomy" id="1528"/>
    <lineage>
        <taxon>Bacteria</taxon>
        <taxon>Bacillati</taxon>
        <taxon>Bacillota</taxon>
        <taxon>Clostridia</taxon>
        <taxon>Eubacteriales</taxon>
        <taxon>Eubacteriaceae</taxon>
        <taxon>Eubacterium</taxon>
    </lineage>
</organism>
<name>A0A1H3AN88_EUBBA</name>
<dbReference type="InterPro" id="IPR036388">
    <property type="entry name" value="WH-like_DNA-bd_sf"/>
</dbReference>
<dbReference type="InterPro" id="IPR036390">
    <property type="entry name" value="WH_DNA-bd_sf"/>
</dbReference>
<dbReference type="PANTHER" id="PTHR43537">
    <property type="entry name" value="TRANSCRIPTIONAL REGULATOR, GNTR FAMILY"/>
    <property type="match status" value="1"/>
</dbReference>
<dbReference type="STRING" id="1528.SAMN04488579_101115"/>
<evidence type="ECO:0000256" key="2">
    <source>
        <dbReference type="ARBA" id="ARBA00023125"/>
    </source>
</evidence>
<evidence type="ECO:0000313" key="6">
    <source>
        <dbReference type="Proteomes" id="UP000199652"/>
    </source>
</evidence>
<evidence type="ECO:0000313" key="5">
    <source>
        <dbReference type="EMBL" id="SDX31200.1"/>
    </source>
</evidence>
<dbReference type="GO" id="GO:0003700">
    <property type="term" value="F:DNA-binding transcription factor activity"/>
    <property type="evidence" value="ECO:0007669"/>
    <property type="project" value="InterPro"/>
</dbReference>
<dbReference type="PRINTS" id="PR00035">
    <property type="entry name" value="HTHGNTR"/>
</dbReference>
<protein>
    <submittedName>
        <fullName evidence="5">DNA-binding transcriptional regulator, GntR family</fullName>
    </submittedName>
</protein>
<evidence type="ECO:0000259" key="4">
    <source>
        <dbReference type="PROSITE" id="PS50949"/>
    </source>
</evidence>
<evidence type="ECO:0000256" key="3">
    <source>
        <dbReference type="ARBA" id="ARBA00023163"/>
    </source>
</evidence>
<dbReference type="Gene3D" id="1.20.120.530">
    <property type="entry name" value="GntR ligand-binding domain-like"/>
    <property type="match status" value="1"/>
</dbReference>
<dbReference type="InterPro" id="IPR008920">
    <property type="entry name" value="TF_FadR/GntR_C"/>
</dbReference>
<dbReference type="PANTHER" id="PTHR43537:SF45">
    <property type="entry name" value="GNTR FAMILY REGULATORY PROTEIN"/>
    <property type="match status" value="1"/>
</dbReference>
<dbReference type="GO" id="GO:0003677">
    <property type="term" value="F:DNA binding"/>
    <property type="evidence" value="ECO:0007669"/>
    <property type="project" value="UniProtKB-KW"/>
</dbReference>
<evidence type="ECO:0000256" key="1">
    <source>
        <dbReference type="ARBA" id="ARBA00023015"/>
    </source>
</evidence>
<dbReference type="InterPro" id="IPR000524">
    <property type="entry name" value="Tscrpt_reg_HTH_GntR"/>
</dbReference>
<dbReference type="CDD" id="cd07377">
    <property type="entry name" value="WHTH_GntR"/>
    <property type="match status" value="1"/>
</dbReference>
<keyword evidence="3" id="KW-0804">Transcription</keyword>
<dbReference type="SUPFAM" id="SSF48008">
    <property type="entry name" value="GntR ligand-binding domain-like"/>
    <property type="match status" value="1"/>
</dbReference>
<dbReference type="Gene3D" id="1.10.10.10">
    <property type="entry name" value="Winged helix-like DNA-binding domain superfamily/Winged helix DNA-binding domain"/>
    <property type="match status" value="1"/>
</dbReference>
<keyword evidence="2 5" id="KW-0238">DNA-binding</keyword>
<keyword evidence="1" id="KW-0805">Transcription regulation</keyword>
<dbReference type="SUPFAM" id="SSF46785">
    <property type="entry name" value="Winged helix' DNA-binding domain"/>
    <property type="match status" value="1"/>
</dbReference>
<dbReference type="RefSeq" id="WP_090242359.1">
    <property type="nucleotide sequence ID" value="NZ_FNOU01000001.1"/>
</dbReference>